<protein>
    <submittedName>
        <fullName evidence="2">Uncharacterized protein</fullName>
    </submittedName>
</protein>
<dbReference type="Proteomes" id="UP001144451">
    <property type="component" value="Unassembled WGS sequence"/>
</dbReference>
<evidence type="ECO:0000256" key="1">
    <source>
        <dbReference type="SAM" id="MobiDB-lite"/>
    </source>
</evidence>
<feature type="region of interest" description="Disordered" evidence="1">
    <location>
        <begin position="39"/>
        <end position="65"/>
    </location>
</feature>
<comment type="caution">
    <text evidence="2">The sequence shown here is derived from an EMBL/GenBank/DDBJ whole genome shotgun (WGS) entry which is preliminary data.</text>
</comment>
<organism evidence="2 3">
    <name type="scientific">Brachybacterium conglomeratum</name>
    <dbReference type="NCBI Taxonomy" id="47846"/>
    <lineage>
        <taxon>Bacteria</taxon>
        <taxon>Bacillati</taxon>
        <taxon>Actinomycetota</taxon>
        <taxon>Actinomycetes</taxon>
        <taxon>Micrococcales</taxon>
        <taxon>Dermabacteraceae</taxon>
        <taxon>Brachybacterium</taxon>
    </lineage>
</organism>
<name>A0ABQ5RE13_9MICO</name>
<proteinExistence type="predicted"/>
<sequence length="65" mass="6911">MQEKILELLSIHRDYVIGHLGSVLAVRVIGRGPGRPTVLTSTVHSREADPPGAALQGEREGARAA</sequence>
<evidence type="ECO:0000313" key="2">
    <source>
        <dbReference type="EMBL" id="GLI30075.1"/>
    </source>
</evidence>
<evidence type="ECO:0000313" key="3">
    <source>
        <dbReference type="Proteomes" id="UP001144451"/>
    </source>
</evidence>
<gene>
    <name evidence="2" type="ORF">BCONGLO52_09160</name>
</gene>
<keyword evidence="3" id="KW-1185">Reference proteome</keyword>
<accession>A0ABQ5RE13</accession>
<dbReference type="EMBL" id="BSDQ01000001">
    <property type="protein sequence ID" value="GLI30075.1"/>
    <property type="molecule type" value="Genomic_DNA"/>
</dbReference>
<reference evidence="2" key="1">
    <citation type="submission" date="2022-12" db="EMBL/GenBank/DDBJ databases">
        <title>Reference genome sequencing for broad-spectrum identification of bacterial and archaeal isolates by mass spectrometry.</title>
        <authorList>
            <person name="Sekiguchi Y."/>
            <person name="Tourlousse D.M."/>
        </authorList>
    </citation>
    <scope>NUCLEOTIDE SEQUENCE</scope>
    <source>
        <strain evidence="2">5-2</strain>
    </source>
</reference>